<dbReference type="OrthoDB" id="1746074at2759"/>
<reference evidence="1" key="1">
    <citation type="submission" date="2025-08" db="UniProtKB">
        <authorList>
            <consortium name="RefSeq"/>
        </authorList>
    </citation>
    <scope>IDENTIFICATION</scope>
</reference>
<dbReference type="KEGG" id="nta:107767038"/>
<gene>
    <name evidence="1" type="primary">LOC107767038</name>
</gene>
<name>A0A1S3XNJ4_TOBAC</name>
<accession>A0A1S3XNJ4</accession>
<protein>
    <submittedName>
        <fullName evidence="1">Uncharacterized mitochondrial protein AtMg00240-like</fullName>
    </submittedName>
</protein>
<dbReference type="STRING" id="4097.A0A1S3XNJ4"/>
<proteinExistence type="predicted"/>
<organism evidence="1">
    <name type="scientific">Nicotiana tabacum</name>
    <name type="common">Common tobacco</name>
    <dbReference type="NCBI Taxonomy" id="4097"/>
    <lineage>
        <taxon>Eukaryota</taxon>
        <taxon>Viridiplantae</taxon>
        <taxon>Streptophyta</taxon>
        <taxon>Embryophyta</taxon>
        <taxon>Tracheophyta</taxon>
        <taxon>Spermatophyta</taxon>
        <taxon>Magnoliopsida</taxon>
        <taxon>eudicotyledons</taxon>
        <taxon>Gunneridae</taxon>
        <taxon>Pentapetalae</taxon>
        <taxon>asterids</taxon>
        <taxon>lamiids</taxon>
        <taxon>Solanales</taxon>
        <taxon>Solanaceae</taxon>
        <taxon>Nicotianoideae</taxon>
        <taxon>Nicotianeae</taxon>
        <taxon>Nicotiana</taxon>
    </lineage>
</organism>
<evidence type="ECO:0000313" key="1">
    <source>
        <dbReference type="RefSeq" id="XP_016441439.1"/>
    </source>
</evidence>
<dbReference type="AlphaFoldDB" id="A0A1S3XNJ4"/>
<sequence>MECEAGRCISEVWFSTKPTGSLLINQEGGAKPAWTPLESNQKLTNTEYDNHIGHKADTPLDDIGAYPRLIGKLLYLTMTRPDINFAVQTLSQFLQHPKRSHMEAAMRIVRYIKREPVLRVLLSSKPAEEIKAYCDANWASCPNTRRSVT</sequence>
<dbReference type="PaxDb" id="4097-A0A1S3XNJ4"/>
<dbReference type="PANTHER" id="PTHR11439:SF466">
    <property type="entry name" value="CCHC-TYPE DOMAIN-CONTAINING PROTEIN"/>
    <property type="match status" value="1"/>
</dbReference>
<dbReference type="PANTHER" id="PTHR11439">
    <property type="entry name" value="GAG-POL-RELATED RETROTRANSPOSON"/>
    <property type="match status" value="1"/>
</dbReference>
<dbReference type="RefSeq" id="XP_016441439.1">
    <property type="nucleotide sequence ID" value="XM_016585953.1"/>
</dbReference>